<evidence type="ECO:0000313" key="2">
    <source>
        <dbReference type="EMBL" id="MFC3147745.1"/>
    </source>
</evidence>
<dbReference type="PANTHER" id="PTHR43737:SF1">
    <property type="entry name" value="DUF1501 DOMAIN-CONTAINING PROTEIN"/>
    <property type="match status" value="1"/>
</dbReference>
<sequence length="577" mass="62803">MNQDSTQLTAGPRLQRWAQAALLALAVIGIAACGSGGSSPPPPGANALSATRPAAPDVSGKPSFEDAARFVAQATFGARSLDDIEYVRNNGYEAWLWDQFRAPAASHMAYINSQRARERSRDFPLGRYTEEMSYEAMWQQWLYGDDQLRARVAFALTQILVISNVSPELRAESMSSYMDMINKNAFGNFRQLLEEVTLHPAMGYYLNMIQSEKENAGKGTYPNENYAREILQLFSIGLVKLNIDGSMQLDANGLPQPAYDENVVKGFARAFTGWSFGNAGTNFYMGENEGDWTQPMKGFSNKHEPGDKQLLDGYVLKGSTSPEASMKTALDQIFAHPNVGPFISRQLIQRLVTSNPSPAYIRRVATVFNDNGSGVRGDLKAVVRAILVDAEARDVSVTASDTFGKQREPVIRFANFLRATGAKSKSGINQIHCLDSSDNGLGQSPLLSPTVFNFFSPSYAAPGPIADRGLTSPEFQITTETSVVGSLNFFASLFNSGGYGSGDHRLVMDYSGLRNLAGDANALADHLNKLFYLGAMTPETRSTLTTAINGIDANNRDARVKAALILTAIAPDFVIQK</sequence>
<dbReference type="EMBL" id="JBHRTI010000004">
    <property type="protein sequence ID" value="MFC3147745.1"/>
    <property type="molecule type" value="Genomic_DNA"/>
</dbReference>
<evidence type="ECO:0000256" key="1">
    <source>
        <dbReference type="SAM" id="MobiDB-lite"/>
    </source>
</evidence>
<protein>
    <submittedName>
        <fullName evidence="2">DUF1800 family protein</fullName>
    </submittedName>
</protein>
<proteinExistence type="predicted"/>
<reference evidence="3" key="1">
    <citation type="journal article" date="2019" name="Int. J. Syst. Evol. Microbiol.">
        <title>The Global Catalogue of Microorganisms (GCM) 10K type strain sequencing project: providing services to taxonomists for standard genome sequencing and annotation.</title>
        <authorList>
            <consortium name="The Broad Institute Genomics Platform"/>
            <consortium name="The Broad Institute Genome Sequencing Center for Infectious Disease"/>
            <person name="Wu L."/>
            <person name="Ma J."/>
        </authorList>
    </citation>
    <scope>NUCLEOTIDE SEQUENCE [LARGE SCALE GENOMIC DNA]</scope>
    <source>
        <strain evidence="3">KCTC 52168</strain>
    </source>
</reference>
<dbReference type="RefSeq" id="WP_377303088.1">
    <property type="nucleotide sequence ID" value="NZ_CP180191.1"/>
</dbReference>
<dbReference type="Pfam" id="PF08811">
    <property type="entry name" value="DUF1800"/>
    <property type="match status" value="1"/>
</dbReference>
<comment type="caution">
    <text evidence="2">The sequence shown here is derived from an EMBL/GenBank/DDBJ whole genome shotgun (WGS) entry which is preliminary data.</text>
</comment>
<keyword evidence="3" id="KW-1185">Reference proteome</keyword>
<name>A0ABV7H5K2_9BURK</name>
<accession>A0ABV7H5K2</accession>
<dbReference type="Proteomes" id="UP001595556">
    <property type="component" value="Unassembled WGS sequence"/>
</dbReference>
<dbReference type="InterPro" id="IPR014917">
    <property type="entry name" value="DUF1800"/>
</dbReference>
<gene>
    <name evidence="2" type="ORF">ACFOEN_08835</name>
</gene>
<evidence type="ECO:0000313" key="3">
    <source>
        <dbReference type="Proteomes" id="UP001595556"/>
    </source>
</evidence>
<dbReference type="PANTHER" id="PTHR43737">
    <property type="entry name" value="BLL7424 PROTEIN"/>
    <property type="match status" value="1"/>
</dbReference>
<organism evidence="2 3">
    <name type="scientific">Piscinibacterium candidicorallinum</name>
    <dbReference type="NCBI Taxonomy" id="1793872"/>
    <lineage>
        <taxon>Bacteria</taxon>
        <taxon>Pseudomonadati</taxon>
        <taxon>Pseudomonadota</taxon>
        <taxon>Betaproteobacteria</taxon>
        <taxon>Burkholderiales</taxon>
        <taxon>Piscinibacterium</taxon>
    </lineage>
</organism>
<feature type="region of interest" description="Disordered" evidence="1">
    <location>
        <begin position="36"/>
        <end position="61"/>
    </location>
</feature>